<evidence type="ECO:0000313" key="7">
    <source>
        <dbReference type="Proteomes" id="UP000030302"/>
    </source>
</evidence>
<reference evidence="7" key="1">
    <citation type="journal article" date="2014" name="Soil Biol. Biochem.">
        <title>Structure and function of bacterial communities in ageing soils: Insights from the Mendocino ecological staircase.</title>
        <authorList>
            <person name="Uroz S."/>
            <person name="Tech J.J."/>
            <person name="Sawaya N.A."/>
            <person name="Frey-Klett P."/>
            <person name="Leveau J.H.J."/>
        </authorList>
    </citation>
    <scope>NUCLEOTIDE SEQUENCE [LARGE SCALE GENOMIC DNA]</scope>
    <source>
        <strain evidence="7">Cal35</strain>
    </source>
</reference>
<evidence type="ECO:0000256" key="4">
    <source>
        <dbReference type="SAM" id="Phobius"/>
    </source>
</evidence>
<feature type="coiled-coil region" evidence="3">
    <location>
        <begin position="367"/>
        <end position="401"/>
    </location>
</feature>
<dbReference type="CDD" id="cd01949">
    <property type="entry name" value="GGDEF"/>
    <property type="match status" value="1"/>
</dbReference>
<dbReference type="KEGG" id="care:LT85_3686"/>
<evidence type="ECO:0000259" key="5">
    <source>
        <dbReference type="PROSITE" id="PS50887"/>
    </source>
</evidence>
<evidence type="ECO:0000256" key="2">
    <source>
        <dbReference type="ARBA" id="ARBA00034247"/>
    </source>
</evidence>
<dbReference type="InterPro" id="IPR000160">
    <property type="entry name" value="GGDEF_dom"/>
</dbReference>
<dbReference type="SUPFAM" id="SSF55073">
    <property type="entry name" value="Nucleotide cyclase"/>
    <property type="match status" value="1"/>
</dbReference>
<name>A0A0A1FGW3_9BURK</name>
<dbReference type="PROSITE" id="PS50887">
    <property type="entry name" value="GGDEF"/>
    <property type="match status" value="1"/>
</dbReference>
<dbReference type="PANTHER" id="PTHR45138:SF9">
    <property type="entry name" value="DIGUANYLATE CYCLASE DGCM-RELATED"/>
    <property type="match status" value="1"/>
</dbReference>
<evidence type="ECO:0000256" key="1">
    <source>
        <dbReference type="ARBA" id="ARBA00012528"/>
    </source>
</evidence>
<dbReference type="GO" id="GO:0052621">
    <property type="term" value="F:diguanylate cyclase activity"/>
    <property type="evidence" value="ECO:0007669"/>
    <property type="project" value="UniProtKB-EC"/>
</dbReference>
<dbReference type="Proteomes" id="UP000030302">
    <property type="component" value="Chromosome"/>
</dbReference>
<dbReference type="PANTHER" id="PTHR45138">
    <property type="entry name" value="REGULATORY COMPONENTS OF SENSORY TRANSDUCTION SYSTEM"/>
    <property type="match status" value="1"/>
</dbReference>
<keyword evidence="3" id="KW-0175">Coiled coil</keyword>
<organism evidence="6 7">
    <name type="scientific">Collimonas arenae</name>
    <dbReference type="NCBI Taxonomy" id="279058"/>
    <lineage>
        <taxon>Bacteria</taxon>
        <taxon>Pseudomonadati</taxon>
        <taxon>Pseudomonadota</taxon>
        <taxon>Betaproteobacteria</taxon>
        <taxon>Burkholderiales</taxon>
        <taxon>Oxalobacteraceae</taxon>
        <taxon>Collimonas</taxon>
    </lineage>
</organism>
<dbReference type="Gene3D" id="3.30.70.270">
    <property type="match status" value="1"/>
</dbReference>
<keyword evidence="4" id="KW-0812">Transmembrane</keyword>
<feature type="domain" description="GGDEF" evidence="5">
    <location>
        <begin position="429"/>
        <end position="562"/>
    </location>
</feature>
<dbReference type="NCBIfam" id="TIGR00254">
    <property type="entry name" value="GGDEF"/>
    <property type="match status" value="1"/>
</dbReference>
<keyword evidence="4" id="KW-1133">Transmembrane helix</keyword>
<accession>A0A0A1FGW3</accession>
<evidence type="ECO:0000256" key="3">
    <source>
        <dbReference type="SAM" id="Coils"/>
    </source>
</evidence>
<dbReference type="Gene3D" id="6.10.340.10">
    <property type="match status" value="1"/>
</dbReference>
<keyword evidence="4" id="KW-0472">Membrane</keyword>
<dbReference type="InterPro" id="IPR029787">
    <property type="entry name" value="Nucleotide_cyclase"/>
</dbReference>
<dbReference type="InterPro" id="IPR043128">
    <property type="entry name" value="Rev_trsase/Diguanyl_cyclase"/>
</dbReference>
<dbReference type="SMART" id="SM00267">
    <property type="entry name" value="GGDEF"/>
    <property type="match status" value="1"/>
</dbReference>
<dbReference type="Pfam" id="PF00990">
    <property type="entry name" value="GGDEF"/>
    <property type="match status" value="1"/>
</dbReference>
<sequence length="573" mass="63131">MLLFLTLTGKILDSEWTVYQHSTESIPAIRNVHLALLTEEKLVIERGISNSLLRQDIQDGAAALARLAPARAASAQAFATLRQSLQAQASPWLAPVAANVQLTEDTLAAMRKEVDSLAALPKVQRDPEAVTTAVDMAMTAVDAFTPTVTALSSIAIQADPQSHGGIDSAQLASSLRNIAGQMMSTLTAAIVAQRPLTIQERYTFAKLSGQAEQLCSVIELQLRGYSHKPDFKATLESIHDHSMGEGVDFLNTLYVIGRTSGDYGLTSEQVVARYVPKMTAIPHLRDMIVAEMLRQAEYRNQWARYILLATVGLAILALGIFVLLLRVIRQRVLRPILEATNLFVALAGERQIAAIPVPHYDDEISDMMRAINILKTYSQQKKCLEKEREQMIVQLRAASDTDFLTGLLNRRALFSQGEQQFGIARRYRRQLALILMDVDHFKTVNDKYGHRAGDQVLCMVAELSRRFRRKVDLLARYGGEEFLLLLPEIDLGQGNAVAEKLRTEIEACHFKLDGGAVIKVTASFGVVAFDGDDTLESLIARADLALYKAKNGGRNMIMTSPRDTGLAASDSTL</sequence>
<protein>
    <recommendedName>
        <fullName evidence="1">diguanylate cyclase</fullName>
        <ecNumber evidence="1">2.7.7.65</ecNumber>
    </recommendedName>
</protein>
<dbReference type="HOGENOM" id="CLU_017308_0_0_4"/>
<keyword evidence="7" id="KW-1185">Reference proteome</keyword>
<evidence type="ECO:0000313" key="6">
    <source>
        <dbReference type="EMBL" id="AIY42844.1"/>
    </source>
</evidence>
<dbReference type="AlphaFoldDB" id="A0A0A1FGW3"/>
<proteinExistence type="predicted"/>
<dbReference type="FunFam" id="3.30.70.270:FF:000001">
    <property type="entry name" value="Diguanylate cyclase domain protein"/>
    <property type="match status" value="1"/>
</dbReference>
<dbReference type="RefSeq" id="WP_172657004.1">
    <property type="nucleotide sequence ID" value="NZ_CP009962.1"/>
</dbReference>
<feature type="transmembrane region" description="Helical" evidence="4">
    <location>
        <begin position="302"/>
        <end position="325"/>
    </location>
</feature>
<dbReference type="InterPro" id="IPR050469">
    <property type="entry name" value="Diguanylate_Cyclase"/>
</dbReference>
<comment type="catalytic activity">
    <reaction evidence="2">
        <text>2 GTP = 3',3'-c-di-GMP + 2 diphosphate</text>
        <dbReference type="Rhea" id="RHEA:24898"/>
        <dbReference type="ChEBI" id="CHEBI:33019"/>
        <dbReference type="ChEBI" id="CHEBI:37565"/>
        <dbReference type="ChEBI" id="CHEBI:58805"/>
        <dbReference type="EC" id="2.7.7.65"/>
    </reaction>
</comment>
<dbReference type="EC" id="2.7.7.65" evidence="1"/>
<gene>
    <name evidence="6" type="ORF">LT85_3686</name>
</gene>
<dbReference type="STRING" id="279058.LT85_3686"/>
<dbReference type="EMBL" id="CP009962">
    <property type="protein sequence ID" value="AIY42844.1"/>
    <property type="molecule type" value="Genomic_DNA"/>
</dbReference>